<feature type="signal peptide" evidence="1">
    <location>
        <begin position="1"/>
        <end position="21"/>
    </location>
</feature>
<dbReference type="SUPFAM" id="SSF55383">
    <property type="entry name" value="Copper amine oxidase, domain N"/>
    <property type="match status" value="1"/>
</dbReference>
<dbReference type="Gene3D" id="3.30.457.10">
    <property type="entry name" value="Copper amine oxidase-like, N-terminal domain"/>
    <property type="match status" value="1"/>
</dbReference>
<evidence type="ECO:0000313" key="4">
    <source>
        <dbReference type="Proteomes" id="UP000367750"/>
    </source>
</evidence>
<keyword evidence="1" id="KW-0732">Signal</keyword>
<keyword evidence="4" id="KW-1185">Reference proteome</keyword>
<organism evidence="3 4">
    <name type="scientific">Paenibacillus spiritus</name>
    <dbReference type="NCBI Taxonomy" id="2496557"/>
    <lineage>
        <taxon>Bacteria</taxon>
        <taxon>Bacillati</taxon>
        <taxon>Bacillota</taxon>
        <taxon>Bacilli</taxon>
        <taxon>Bacillales</taxon>
        <taxon>Paenibacillaceae</taxon>
        <taxon>Paenibacillus</taxon>
    </lineage>
</organism>
<sequence>MKKSIAVLLCAALAGAGTAAASPENGHAVTRPNASAFTRAAVSPAGEKGTAAVRVLAAPSVSGVLLNDKHIETGRLRSLGGTAFVPLKPLAAAMGYTLAWDAGKRQATLLRPSRRVLVAAGSSSAAVNGTAVKLALPARTIGGTLYVPLASAARALGGTVRVYGGELYIADKERLVSASIDGGTYWVSQADGTLYARLAGQAEPGRIGRLPLKDSPYNHGLTLTSAGSGAVLLELADRHYAMFNEFENVYQVLLRGNAVVAQADYHLGMPAYNRPAVPASTRQYLFDGTRVRYILSGGSLGPELDLKAITQDEGKLRVEYAASDVLLVRALPSAQLYAVHPDTGAVINLGERLIDSPDRADWKQADGNDPYVLERMLTLTKREGSKLTFVYSPLGGGKPKTRTYTLTAGKE</sequence>
<protein>
    <submittedName>
        <fullName evidence="3">Copper amine oxidase N-terminal domain-containing protein</fullName>
    </submittedName>
</protein>
<accession>A0A5J5GCW5</accession>
<dbReference type="OrthoDB" id="2532945at2"/>
<comment type="caution">
    <text evidence="3">The sequence shown here is derived from an EMBL/GenBank/DDBJ whole genome shotgun (WGS) entry which is preliminary data.</text>
</comment>
<dbReference type="Proteomes" id="UP000367750">
    <property type="component" value="Unassembled WGS sequence"/>
</dbReference>
<evidence type="ECO:0000256" key="1">
    <source>
        <dbReference type="SAM" id="SignalP"/>
    </source>
</evidence>
<dbReference type="EMBL" id="VYKK01000007">
    <property type="protein sequence ID" value="KAA9005818.1"/>
    <property type="molecule type" value="Genomic_DNA"/>
</dbReference>
<dbReference type="Pfam" id="PF07833">
    <property type="entry name" value="Cu_amine_oxidN1"/>
    <property type="match status" value="1"/>
</dbReference>
<dbReference type="InterPro" id="IPR036582">
    <property type="entry name" value="Mao_N_sf"/>
</dbReference>
<feature type="chain" id="PRO_5023830909" evidence="1">
    <location>
        <begin position="22"/>
        <end position="411"/>
    </location>
</feature>
<evidence type="ECO:0000313" key="3">
    <source>
        <dbReference type="EMBL" id="KAA9005818.1"/>
    </source>
</evidence>
<proteinExistence type="predicted"/>
<dbReference type="InterPro" id="IPR012854">
    <property type="entry name" value="Cu_amine_oxidase-like_N"/>
</dbReference>
<feature type="domain" description="Copper amine oxidase-like N-terminal" evidence="2">
    <location>
        <begin position="80"/>
        <end position="162"/>
    </location>
</feature>
<dbReference type="RefSeq" id="WP_150457519.1">
    <property type="nucleotide sequence ID" value="NZ_VYKK01000007.1"/>
</dbReference>
<evidence type="ECO:0000259" key="2">
    <source>
        <dbReference type="Pfam" id="PF07833"/>
    </source>
</evidence>
<reference evidence="3 4" key="1">
    <citation type="submission" date="2019-09" db="EMBL/GenBank/DDBJ databases">
        <title>Bacillus ochoae sp. nov., Paenibacillus whitsoniae sp. nov., Paenibacillus spiritus sp. nov. Isolated from the Mars Exploration Rover during spacecraft assembly.</title>
        <authorList>
            <person name="Seuylemezian A."/>
            <person name="Vaishampayan P."/>
        </authorList>
    </citation>
    <scope>NUCLEOTIDE SEQUENCE [LARGE SCALE GENOMIC DNA]</scope>
    <source>
        <strain evidence="3 4">MER_111</strain>
    </source>
</reference>
<gene>
    <name evidence="3" type="ORF">F4V43_07000</name>
</gene>
<dbReference type="AlphaFoldDB" id="A0A5J5GCW5"/>
<name>A0A5J5GCW5_9BACL</name>